<evidence type="ECO:0000256" key="3">
    <source>
        <dbReference type="ARBA" id="ARBA00016996"/>
    </source>
</evidence>
<evidence type="ECO:0000256" key="4">
    <source>
        <dbReference type="ARBA" id="ARBA00022884"/>
    </source>
</evidence>
<evidence type="ECO:0000256" key="7">
    <source>
        <dbReference type="PROSITE-ProRule" id="PRU00176"/>
    </source>
</evidence>
<feature type="compositionally biased region" description="Gly residues" evidence="8">
    <location>
        <begin position="231"/>
        <end position="264"/>
    </location>
</feature>
<feature type="compositionally biased region" description="Gly residues" evidence="8">
    <location>
        <begin position="337"/>
        <end position="354"/>
    </location>
</feature>
<dbReference type="SMART" id="SM00360">
    <property type="entry name" value="RRM"/>
    <property type="match status" value="1"/>
</dbReference>
<dbReference type="HOGENOM" id="CLU_045151_0_0_1"/>
<dbReference type="GO" id="GO:0071011">
    <property type="term" value="C:precatalytic spliceosome"/>
    <property type="evidence" value="ECO:0007669"/>
    <property type="project" value="TreeGrafter"/>
</dbReference>
<dbReference type="InterPro" id="IPR035979">
    <property type="entry name" value="RBD_domain_sf"/>
</dbReference>
<dbReference type="GO" id="GO:0005685">
    <property type="term" value="C:U1 snRNP"/>
    <property type="evidence" value="ECO:0007669"/>
    <property type="project" value="TreeGrafter"/>
</dbReference>
<dbReference type="Pfam" id="PF00076">
    <property type="entry name" value="RRM_1"/>
    <property type="match status" value="1"/>
</dbReference>
<evidence type="ECO:0000313" key="11">
    <source>
        <dbReference type="Proteomes" id="UP000054477"/>
    </source>
</evidence>
<dbReference type="STRING" id="1095629.A0A0C9Y8F7"/>
<evidence type="ECO:0000313" key="10">
    <source>
        <dbReference type="EMBL" id="KIK10319.1"/>
    </source>
</evidence>
<dbReference type="PANTHER" id="PTHR13952">
    <property type="entry name" value="U1 SMALL NUCLEAR RIBONUCLEOPROTEIN 70 KD"/>
    <property type="match status" value="1"/>
</dbReference>
<reference evidence="10 11" key="1">
    <citation type="submission" date="2014-04" db="EMBL/GenBank/DDBJ databases">
        <authorList>
            <consortium name="DOE Joint Genome Institute"/>
            <person name="Kuo A."/>
            <person name="Kohler A."/>
            <person name="Nagy L.G."/>
            <person name="Floudas D."/>
            <person name="Copeland A."/>
            <person name="Barry K.W."/>
            <person name="Cichocki N."/>
            <person name="Veneault-Fourrey C."/>
            <person name="LaButti K."/>
            <person name="Lindquist E.A."/>
            <person name="Lipzen A."/>
            <person name="Lundell T."/>
            <person name="Morin E."/>
            <person name="Murat C."/>
            <person name="Sun H."/>
            <person name="Tunlid A."/>
            <person name="Henrissat B."/>
            <person name="Grigoriev I.V."/>
            <person name="Hibbett D.S."/>
            <person name="Martin F."/>
            <person name="Nordberg H.P."/>
            <person name="Cantor M.N."/>
            <person name="Hua S.X."/>
        </authorList>
    </citation>
    <scope>NUCLEOTIDE SEQUENCE [LARGE SCALE GENOMIC DNA]</scope>
    <source>
        <strain evidence="10 11">LaAM-08-1</strain>
    </source>
</reference>
<feature type="compositionally biased region" description="Gly residues" evidence="8">
    <location>
        <begin position="271"/>
        <end position="330"/>
    </location>
</feature>
<feature type="domain" description="RRM" evidence="9">
    <location>
        <begin position="118"/>
        <end position="195"/>
    </location>
</feature>
<feature type="region of interest" description="Disordered" evidence="8">
    <location>
        <begin position="228"/>
        <end position="418"/>
    </location>
</feature>
<dbReference type="Gene3D" id="3.30.70.330">
    <property type="match status" value="1"/>
</dbReference>
<dbReference type="GO" id="GO:0016607">
    <property type="term" value="C:nuclear speck"/>
    <property type="evidence" value="ECO:0007669"/>
    <property type="project" value="UniProtKB-SubCell"/>
</dbReference>
<keyword evidence="11" id="KW-1185">Reference proteome</keyword>
<organism evidence="10 11">
    <name type="scientific">Laccaria amethystina LaAM-08-1</name>
    <dbReference type="NCBI Taxonomy" id="1095629"/>
    <lineage>
        <taxon>Eukaryota</taxon>
        <taxon>Fungi</taxon>
        <taxon>Dikarya</taxon>
        <taxon>Basidiomycota</taxon>
        <taxon>Agaricomycotina</taxon>
        <taxon>Agaricomycetes</taxon>
        <taxon>Agaricomycetidae</taxon>
        <taxon>Agaricales</taxon>
        <taxon>Agaricineae</taxon>
        <taxon>Hydnangiaceae</taxon>
        <taxon>Laccaria</taxon>
    </lineage>
</organism>
<dbReference type="FunFam" id="3.30.70.330:FF:001585">
    <property type="entry name" value="U1 small nuclear ribonucleoprotein 70 kDa"/>
    <property type="match status" value="1"/>
</dbReference>
<comment type="subcellular location">
    <subcellularLocation>
        <location evidence="1">Nucleus speckle</location>
    </subcellularLocation>
    <subcellularLocation>
        <location evidence="2">Nucleus</location>
        <location evidence="2">Nucleoplasm</location>
    </subcellularLocation>
</comment>
<accession>A0A0C9Y8F7</accession>
<dbReference type="GO" id="GO:0000398">
    <property type="term" value="P:mRNA splicing, via spliceosome"/>
    <property type="evidence" value="ECO:0007669"/>
    <property type="project" value="TreeGrafter"/>
</dbReference>
<dbReference type="CDD" id="cd12236">
    <property type="entry name" value="RRM_snRNP70"/>
    <property type="match status" value="1"/>
</dbReference>
<evidence type="ECO:0000256" key="6">
    <source>
        <dbReference type="ARBA" id="ARBA00023274"/>
    </source>
</evidence>
<evidence type="ECO:0000256" key="5">
    <source>
        <dbReference type="ARBA" id="ARBA00023242"/>
    </source>
</evidence>
<dbReference type="AlphaFoldDB" id="A0A0C9Y8F7"/>
<protein>
    <recommendedName>
        <fullName evidence="3">U1 small nuclear ribonucleoprotein 70 kDa</fullName>
    </recommendedName>
</protein>
<evidence type="ECO:0000259" key="9">
    <source>
        <dbReference type="PROSITE" id="PS50102"/>
    </source>
</evidence>
<dbReference type="InterPro" id="IPR000504">
    <property type="entry name" value="RRM_dom"/>
</dbReference>
<dbReference type="GO" id="GO:0030619">
    <property type="term" value="F:U1 snRNA binding"/>
    <property type="evidence" value="ECO:0007669"/>
    <property type="project" value="InterPro"/>
</dbReference>
<dbReference type="InterPro" id="IPR051183">
    <property type="entry name" value="U1_U11-U12_snRNP_70-35kDa"/>
</dbReference>
<dbReference type="Proteomes" id="UP000054477">
    <property type="component" value="Unassembled WGS sequence"/>
</dbReference>
<evidence type="ECO:0000256" key="1">
    <source>
        <dbReference type="ARBA" id="ARBA00004324"/>
    </source>
</evidence>
<sequence>MPGTHLLPPNLLKLFAPRPPLPYARPVDKDIDRIRTKQVDGVAQILAQLKEANTDSLISSGTAEAMEEGEEPLFTHAEEIKRQIRREERKAKKTEEFKLAKVSYKPADDPEAVGDPYKTLFISRLHKTATETDLRREFEGYGTIERVRIVRDKKGRSRGYAFVVYERERDMKAAYKESDGLHIMGKRILVDVERGRTVRGWKPRRLGGGLGGRPKRVVESAPVVAPPMRGGFRGGMGGGRGFGDRGGGFRGGRGGFGGGRGGFGGDRDRGGGFGGDRGGFGGDRGGFGGERGGFGGERGGFGGDRGGGGFRGGFGGGGDGFRGGSGGGGFRGRDDFGGGGGFRGGRGGGIGYQGSNGFADGQSNGYGGPPPHGAPGGFSGPPGGGMPGGFGGSGGFRGDLKREGSGGFDERDPKRPRY</sequence>
<keyword evidence="4 7" id="KW-0694">RNA-binding</keyword>
<evidence type="ECO:0000256" key="2">
    <source>
        <dbReference type="ARBA" id="ARBA00004642"/>
    </source>
</evidence>
<dbReference type="OrthoDB" id="4207594at2759"/>
<dbReference type="InterPro" id="IPR022023">
    <property type="entry name" value="U1snRNP70_N"/>
</dbReference>
<dbReference type="GO" id="GO:0071004">
    <property type="term" value="C:U2-type prespliceosome"/>
    <property type="evidence" value="ECO:0007669"/>
    <property type="project" value="TreeGrafter"/>
</dbReference>
<name>A0A0C9Y8F7_9AGAR</name>
<dbReference type="GO" id="GO:0003729">
    <property type="term" value="F:mRNA binding"/>
    <property type="evidence" value="ECO:0007669"/>
    <property type="project" value="TreeGrafter"/>
</dbReference>
<dbReference type="SUPFAM" id="SSF54928">
    <property type="entry name" value="RNA-binding domain, RBD"/>
    <property type="match status" value="1"/>
</dbReference>
<proteinExistence type="predicted"/>
<keyword evidence="6" id="KW-0687">Ribonucleoprotein</keyword>
<dbReference type="InterPro" id="IPR012677">
    <property type="entry name" value="Nucleotide-bd_a/b_plait_sf"/>
</dbReference>
<dbReference type="PANTHER" id="PTHR13952:SF5">
    <property type="entry name" value="U1 SMALL NUCLEAR RIBONUCLEOPROTEIN 70 KDA"/>
    <property type="match status" value="1"/>
</dbReference>
<reference evidence="11" key="2">
    <citation type="submission" date="2015-01" db="EMBL/GenBank/DDBJ databases">
        <title>Evolutionary Origins and Diversification of the Mycorrhizal Mutualists.</title>
        <authorList>
            <consortium name="DOE Joint Genome Institute"/>
            <consortium name="Mycorrhizal Genomics Consortium"/>
            <person name="Kohler A."/>
            <person name="Kuo A."/>
            <person name="Nagy L.G."/>
            <person name="Floudas D."/>
            <person name="Copeland A."/>
            <person name="Barry K.W."/>
            <person name="Cichocki N."/>
            <person name="Veneault-Fourrey C."/>
            <person name="LaButti K."/>
            <person name="Lindquist E.A."/>
            <person name="Lipzen A."/>
            <person name="Lundell T."/>
            <person name="Morin E."/>
            <person name="Murat C."/>
            <person name="Riley R."/>
            <person name="Ohm R."/>
            <person name="Sun H."/>
            <person name="Tunlid A."/>
            <person name="Henrissat B."/>
            <person name="Grigoriev I.V."/>
            <person name="Hibbett D.S."/>
            <person name="Martin F."/>
        </authorList>
    </citation>
    <scope>NUCLEOTIDE SEQUENCE [LARGE SCALE GENOMIC DNA]</scope>
    <source>
        <strain evidence="11">LaAM-08-1</strain>
    </source>
</reference>
<keyword evidence="5" id="KW-0539">Nucleus</keyword>
<gene>
    <name evidence="10" type="ORF">K443DRAFT_670945</name>
</gene>
<dbReference type="Pfam" id="PF12220">
    <property type="entry name" value="U1snRNP70_N"/>
    <property type="match status" value="1"/>
</dbReference>
<dbReference type="InterPro" id="IPR034143">
    <property type="entry name" value="snRNP70_RRM"/>
</dbReference>
<dbReference type="EMBL" id="KN838536">
    <property type="protein sequence ID" value="KIK10319.1"/>
    <property type="molecule type" value="Genomic_DNA"/>
</dbReference>
<feature type="compositionally biased region" description="Basic and acidic residues" evidence="8">
    <location>
        <begin position="398"/>
        <end position="418"/>
    </location>
</feature>
<evidence type="ECO:0000256" key="8">
    <source>
        <dbReference type="SAM" id="MobiDB-lite"/>
    </source>
</evidence>
<feature type="compositionally biased region" description="Gly residues" evidence="8">
    <location>
        <begin position="374"/>
        <end position="397"/>
    </location>
</feature>
<dbReference type="PROSITE" id="PS50102">
    <property type="entry name" value="RRM"/>
    <property type="match status" value="1"/>
</dbReference>